<evidence type="ECO:0000256" key="1">
    <source>
        <dbReference type="ARBA" id="ARBA00009427"/>
    </source>
</evidence>
<dbReference type="GO" id="GO:0036430">
    <property type="term" value="F:CMP kinase activity"/>
    <property type="evidence" value="ECO:0007669"/>
    <property type="project" value="RHEA"/>
</dbReference>
<evidence type="ECO:0000259" key="10">
    <source>
        <dbReference type="Pfam" id="PF02224"/>
    </source>
</evidence>
<evidence type="ECO:0000256" key="5">
    <source>
        <dbReference type="ARBA" id="ARBA00022777"/>
    </source>
</evidence>
<dbReference type="Pfam" id="PF02224">
    <property type="entry name" value="Cytidylate_kin"/>
    <property type="match status" value="1"/>
</dbReference>
<dbReference type="GO" id="GO:0036431">
    <property type="term" value="F:dCMP kinase activity"/>
    <property type="evidence" value="ECO:0007669"/>
    <property type="project" value="InterPro"/>
</dbReference>
<dbReference type="CDD" id="cd02020">
    <property type="entry name" value="CMPK"/>
    <property type="match status" value="1"/>
</dbReference>
<reference evidence="11 12" key="1">
    <citation type="submission" date="2014-11" db="EMBL/GenBank/DDBJ databases">
        <authorList>
            <person name="Diene M.Seydina."/>
        </authorList>
    </citation>
    <scope>NUCLEOTIDE SEQUENCE [LARGE SCALE GENOMIC DNA]</scope>
    <source>
        <strain evidence="11 12">Neisseria meningitidis CHUV</strain>
    </source>
</reference>
<keyword evidence="4 9" id="KW-0547">Nucleotide-binding</keyword>
<feature type="binding site" evidence="9">
    <location>
        <begin position="11"/>
        <end position="19"/>
    </location>
    <ligand>
        <name>ATP</name>
        <dbReference type="ChEBI" id="CHEBI:30616"/>
    </ligand>
</feature>
<dbReference type="Proteomes" id="UP000182715">
    <property type="component" value="Unassembled WGS sequence"/>
</dbReference>
<dbReference type="GO" id="GO:0005524">
    <property type="term" value="F:ATP binding"/>
    <property type="evidence" value="ECO:0007669"/>
    <property type="project" value="UniProtKB-UniRule"/>
</dbReference>
<evidence type="ECO:0000313" key="12">
    <source>
        <dbReference type="Proteomes" id="UP000182715"/>
    </source>
</evidence>
<dbReference type="GO" id="GO:0006220">
    <property type="term" value="P:pyrimidine nucleotide metabolic process"/>
    <property type="evidence" value="ECO:0007669"/>
    <property type="project" value="UniProtKB-UniRule"/>
</dbReference>
<gene>
    <name evidence="9" type="primary">cmk</name>
</gene>
<dbReference type="HAMAP" id="MF_00238">
    <property type="entry name" value="Cytidyl_kinase_type1"/>
    <property type="match status" value="1"/>
</dbReference>
<dbReference type="EC" id="2.7.4.25" evidence="9"/>
<dbReference type="InterPro" id="IPR027417">
    <property type="entry name" value="P-loop_NTPase"/>
</dbReference>
<dbReference type="PANTHER" id="PTHR21299:SF2">
    <property type="entry name" value="CYTIDYLATE KINASE"/>
    <property type="match status" value="1"/>
</dbReference>
<dbReference type="EMBL" id="CVTF01000010">
    <property type="protein sequence ID" value="CRY98669.1"/>
    <property type="molecule type" value="Genomic_DNA"/>
</dbReference>
<evidence type="ECO:0000256" key="4">
    <source>
        <dbReference type="ARBA" id="ARBA00022741"/>
    </source>
</evidence>
<keyword evidence="5 9" id="KW-0418">Kinase</keyword>
<evidence type="ECO:0000256" key="6">
    <source>
        <dbReference type="ARBA" id="ARBA00022840"/>
    </source>
</evidence>
<feature type="domain" description="Cytidylate kinase" evidence="10">
    <location>
        <begin position="7"/>
        <end position="215"/>
    </location>
</feature>
<keyword evidence="3 9" id="KW-0808">Transferase</keyword>
<accession>A0A0H5Q9N7</accession>
<protein>
    <recommendedName>
        <fullName evidence="9">Cytidylate kinase</fullName>
        <shortName evidence="9">CK</shortName>
        <ecNumber evidence="9">2.7.4.25</ecNumber>
    </recommendedName>
    <alternativeName>
        <fullName evidence="9">Cytidine monophosphate kinase</fullName>
        <shortName evidence="9">CMP kinase</shortName>
    </alternativeName>
</protein>
<comment type="similarity">
    <text evidence="1 9">Belongs to the cytidylate kinase family. Type 1 subfamily.</text>
</comment>
<dbReference type="PANTHER" id="PTHR21299">
    <property type="entry name" value="CYTIDYLATE KINASE/PANTOATE-BETA-ALANINE LIGASE"/>
    <property type="match status" value="1"/>
</dbReference>
<evidence type="ECO:0000256" key="8">
    <source>
        <dbReference type="ARBA" id="ARBA00048478"/>
    </source>
</evidence>
<keyword evidence="6 9" id="KW-0067">ATP-binding</keyword>
<evidence type="ECO:0000256" key="3">
    <source>
        <dbReference type="ARBA" id="ARBA00022679"/>
    </source>
</evidence>
<dbReference type="SUPFAM" id="SSF52540">
    <property type="entry name" value="P-loop containing nucleoside triphosphate hydrolases"/>
    <property type="match status" value="1"/>
</dbReference>
<dbReference type="InterPro" id="IPR011994">
    <property type="entry name" value="Cytidylate_kinase_dom"/>
</dbReference>
<sequence>MNRQKVIAIDGPGASGKGTVAARVAAALGYDYLDTGALYRLTALYAQKQGVGWHDEENVSELAKKLPAVFSGSRILLGGEDVSDGIRTEAIGMGASAVAQLPKVRAALLQRQRDFLTEKGLVADGRDTGSVVFPQAELKIFLTAESKIRAERRAKQIGIPCEGLAFERILSDIEARDEADRNRKVAPLKQQPDALLLDTSRLTIEETVKKVLDWYRKV</sequence>
<name>A0A0H5Q9N7_NEIMI</name>
<keyword evidence="2 9" id="KW-0963">Cytoplasm</keyword>
<dbReference type="NCBIfam" id="TIGR00017">
    <property type="entry name" value="cmk"/>
    <property type="match status" value="1"/>
</dbReference>
<comment type="catalytic activity">
    <reaction evidence="8 9">
        <text>CMP + ATP = CDP + ADP</text>
        <dbReference type="Rhea" id="RHEA:11600"/>
        <dbReference type="ChEBI" id="CHEBI:30616"/>
        <dbReference type="ChEBI" id="CHEBI:58069"/>
        <dbReference type="ChEBI" id="CHEBI:60377"/>
        <dbReference type="ChEBI" id="CHEBI:456216"/>
        <dbReference type="EC" id="2.7.4.25"/>
    </reaction>
</comment>
<dbReference type="GO" id="GO:0015949">
    <property type="term" value="P:nucleobase-containing small molecule interconversion"/>
    <property type="evidence" value="ECO:0007669"/>
    <property type="project" value="TreeGrafter"/>
</dbReference>
<dbReference type="FunFam" id="3.40.50.300:FF:002405">
    <property type="entry name" value="Cytidylate kinase"/>
    <property type="match status" value="1"/>
</dbReference>
<dbReference type="Gene3D" id="3.40.50.300">
    <property type="entry name" value="P-loop containing nucleotide triphosphate hydrolases"/>
    <property type="match status" value="1"/>
</dbReference>
<dbReference type="AlphaFoldDB" id="A0A0H5Q9N7"/>
<proteinExistence type="inferred from homology"/>
<evidence type="ECO:0000256" key="2">
    <source>
        <dbReference type="ARBA" id="ARBA00022490"/>
    </source>
</evidence>
<organism evidence="11 12">
    <name type="scientific">Neisseria meningitidis serogroup B</name>
    <dbReference type="NCBI Taxonomy" id="491"/>
    <lineage>
        <taxon>Bacteria</taxon>
        <taxon>Pseudomonadati</taxon>
        <taxon>Pseudomonadota</taxon>
        <taxon>Betaproteobacteria</taxon>
        <taxon>Neisseriales</taxon>
        <taxon>Neisseriaceae</taxon>
        <taxon>Neisseria</taxon>
    </lineage>
</organism>
<dbReference type="GO" id="GO:0005829">
    <property type="term" value="C:cytosol"/>
    <property type="evidence" value="ECO:0007669"/>
    <property type="project" value="TreeGrafter"/>
</dbReference>
<comment type="catalytic activity">
    <reaction evidence="7 9">
        <text>dCMP + ATP = dCDP + ADP</text>
        <dbReference type="Rhea" id="RHEA:25094"/>
        <dbReference type="ChEBI" id="CHEBI:30616"/>
        <dbReference type="ChEBI" id="CHEBI:57566"/>
        <dbReference type="ChEBI" id="CHEBI:58593"/>
        <dbReference type="ChEBI" id="CHEBI:456216"/>
        <dbReference type="EC" id="2.7.4.25"/>
    </reaction>
</comment>
<evidence type="ECO:0000256" key="9">
    <source>
        <dbReference type="HAMAP-Rule" id="MF_00238"/>
    </source>
</evidence>
<dbReference type="InterPro" id="IPR003136">
    <property type="entry name" value="Cytidylate_kin"/>
</dbReference>
<comment type="subcellular location">
    <subcellularLocation>
        <location evidence="9">Cytoplasm</location>
    </subcellularLocation>
</comment>
<evidence type="ECO:0000313" key="11">
    <source>
        <dbReference type="EMBL" id="CRY98669.1"/>
    </source>
</evidence>
<evidence type="ECO:0000256" key="7">
    <source>
        <dbReference type="ARBA" id="ARBA00047615"/>
    </source>
</evidence>